<proteinExistence type="predicted"/>
<name>A0A6C0BIB5_9ZZZZ</name>
<feature type="transmembrane region" description="Helical" evidence="1">
    <location>
        <begin position="15"/>
        <end position="34"/>
    </location>
</feature>
<feature type="transmembrane region" description="Helical" evidence="1">
    <location>
        <begin position="46"/>
        <end position="64"/>
    </location>
</feature>
<keyword evidence="1" id="KW-0812">Transmembrane</keyword>
<dbReference type="EMBL" id="MN739155">
    <property type="protein sequence ID" value="QHS91138.1"/>
    <property type="molecule type" value="Genomic_DNA"/>
</dbReference>
<keyword evidence="1" id="KW-1133">Transmembrane helix</keyword>
<accession>A0A6C0BIB5</accession>
<evidence type="ECO:0000313" key="2">
    <source>
        <dbReference type="EMBL" id="QHS91138.1"/>
    </source>
</evidence>
<keyword evidence="1" id="KW-0472">Membrane</keyword>
<protein>
    <submittedName>
        <fullName evidence="2">Uncharacterized protein</fullName>
    </submittedName>
</protein>
<evidence type="ECO:0000256" key="1">
    <source>
        <dbReference type="SAM" id="Phobius"/>
    </source>
</evidence>
<sequence>MESVETMEQAEAEGGFLLMSLGFIVCALVFSVCGQPPNGDRRLENITNTFTFVIAIYVILSLHILHPSSWGKYAIRIFLGYIGGRLIQKFYTN</sequence>
<organism evidence="2">
    <name type="scientific">viral metagenome</name>
    <dbReference type="NCBI Taxonomy" id="1070528"/>
    <lineage>
        <taxon>unclassified sequences</taxon>
        <taxon>metagenomes</taxon>
        <taxon>organismal metagenomes</taxon>
    </lineage>
</organism>
<reference evidence="2" key="1">
    <citation type="journal article" date="2020" name="Nature">
        <title>Giant virus diversity and host interactions through global metagenomics.</title>
        <authorList>
            <person name="Schulz F."/>
            <person name="Roux S."/>
            <person name="Paez-Espino D."/>
            <person name="Jungbluth S."/>
            <person name="Walsh D.A."/>
            <person name="Denef V.J."/>
            <person name="McMahon K.D."/>
            <person name="Konstantinidis K.T."/>
            <person name="Eloe-Fadrosh E.A."/>
            <person name="Kyrpides N.C."/>
            <person name="Woyke T."/>
        </authorList>
    </citation>
    <scope>NUCLEOTIDE SEQUENCE</scope>
    <source>
        <strain evidence="2">GVMAG-M-3300013004-44</strain>
    </source>
</reference>
<dbReference type="AlphaFoldDB" id="A0A6C0BIB5"/>